<name>F5YMU6_TREPZ</name>
<keyword evidence="2" id="KW-1185">Reference proteome</keyword>
<reference evidence="1 2" key="2">
    <citation type="journal article" date="2011" name="ISME J.">
        <title>RNA-seq reveals cooperative metabolic interactions between two termite-gut spirochete species in co-culture.</title>
        <authorList>
            <person name="Rosenthal A.Z."/>
            <person name="Matson E.G."/>
            <person name="Eldar A."/>
            <person name="Leadbetter J.R."/>
        </authorList>
    </citation>
    <scope>NUCLEOTIDE SEQUENCE [LARGE SCALE GENOMIC DNA]</scope>
    <source>
        <strain evidence="2">ATCC BAA-887 / DSM 12427 / ZAS-2</strain>
    </source>
</reference>
<organism evidence="1 2">
    <name type="scientific">Treponema primitia (strain ATCC BAA-887 / DSM 12427 / ZAS-2)</name>
    <dbReference type="NCBI Taxonomy" id="545694"/>
    <lineage>
        <taxon>Bacteria</taxon>
        <taxon>Pseudomonadati</taxon>
        <taxon>Spirochaetota</taxon>
        <taxon>Spirochaetia</taxon>
        <taxon>Spirochaetales</taxon>
        <taxon>Treponemataceae</taxon>
        <taxon>Treponema</taxon>
    </lineage>
</organism>
<gene>
    <name evidence="1" type="ordered locus">TREPR_1724</name>
</gene>
<evidence type="ECO:0000313" key="2">
    <source>
        <dbReference type="Proteomes" id="UP000009223"/>
    </source>
</evidence>
<protein>
    <submittedName>
        <fullName evidence="1">Uncharacterized protein</fullName>
    </submittedName>
</protein>
<evidence type="ECO:0000313" key="1">
    <source>
        <dbReference type="EMBL" id="AEF86026.1"/>
    </source>
</evidence>
<dbReference type="KEGG" id="tpi:TREPR_1724"/>
<accession>F5YMU6</accession>
<dbReference type="Proteomes" id="UP000009223">
    <property type="component" value="Chromosome"/>
</dbReference>
<dbReference type="EMBL" id="CP001843">
    <property type="protein sequence ID" value="AEF86026.1"/>
    <property type="molecule type" value="Genomic_DNA"/>
</dbReference>
<proteinExistence type="predicted"/>
<dbReference type="AlphaFoldDB" id="F5YMU6"/>
<dbReference type="HOGENOM" id="CLU_3334292_0_0_12"/>
<sequence length="38" mass="4286">MQGSVLGGEIRGKIYRQSLDLFFSNRFLSLSRIRLGGL</sequence>
<reference evidence="2" key="1">
    <citation type="submission" date="2009-12" db="EMBL/GenBank/DDBJ databases">
        <title>Complete sequence of Treponema primitia strain ZAS-2.</title>
        <authorList>
            <person name="Tetu S.G."/>
            <person name="Matson E."/>
            <person name="Ren Q."/>
            <person name="Seshadri R."/>
            <person name="Elbourne L."/>
            <person name="Hassan K.A."/>
            <person name="Durkin A."/>
            <person name="Radune D."/>
            <person name="Mohamoud Y."/>
            <person name="Shay R."/>
            <person name="Jin S."/>
            <person name="Zhang X."/>
            <person name="Lucey K."/>
            <person name="Ballor N.R."/>
            <person name="Ottesen E."/>
            <person name="Rosenthal R."/>
            <person name="Allen A."/>
            <person name="Leadbetter J.R."/>
            <person name="Paulsen I.T."/>
        </authorList>
    </citation>
    <scope>NUCLEOTIDE SEQUENCE [LARGE SCALE GENOMIC DNA]</scope>
    <source>
        <strain evidence="2">ATCC BAA-887 / DSM 12427 / ZAS-2</strain>
    </source>
</reference>